<dbReference type="GeneID" id="89686144"/>
<organism evidence="1 2">
    <name type="scientific">Chromobacterium subtsugae</name>
    <dbReference type="NCBI Taxonomy" id="251747"/>
    <lineage>
        <taxon>Bacteria</taxon>
        <taxon>Pseudomonadati</taxon>
        <taxon>Pseudomonadota</taxon>
        <taxon>Betaproteobacteria</taxon>
        <taxon>Neisseriales</taxon>
        <taxon>Chromobacteriaceae</taxon>
        <taxon>Chromobacterium</taxon>
    </lineage>
</organism>
<dbReference type="RefSeq" id="WP_043581453.1">
    <property type="nucleotide sequence ID" value="NZ_CP142381.1"/>
</dbReference>
<reference evidence="1 2" key="1">
    <citation type="submission" date="2021-05" db="EMBL/GenBank/DDBJ databases">
        <title>Draft Whole Genome Sequencing Of Biosensor Chromobacterium violaceum Strain CV026 Reveals A Regulatory RNA In Chromobacterium violaceum Phenotype Regulatory Network.</title>
        <authorList>
            <person name="Hong K.W."/>
            <person name="Chan K.G."/>
            <person name="Chang C.-Y."/>
        </authorList>
    </citation>
    <scope>NUCLEOTIDE SEQUENCE [LARGE SCALE GENOMIC DNA]</scope>
    <source>
        <strain evidence="1 2">ATCC 31532</strain>
    </source>
</reference>
<keyword evidence="2" id="KW-1185">Reference proteome</keyword>
<proteinExistence type="predicted"/>
<comment type="caution">
    <text evidence="1">The sequence shown here is derived from an EMBL/GenBank/DDBJ whole genome shotgun (WGS) entry which is preliminary data.</text>
</comment>
<dbReference type="InterPro" id="IPR008912">
    <property type="entry name" value="Uncharacterised_CoxE"/>
</dbReference>
<dbReference type="Proteomes" id="UP000711178">
    <property type="component" value="Unassembled WGS sequence"/>
</dbReference>
<protein>
    <submittedName>
        <fullName evidence="1">VWA domain-containing protein</fullName>
    </submittedName>
</protein>
<accession>A0ABS7FEK7</accession>
<gene>
    <name evidence="1" type="ORF">KIF53_12815</name>
</gene>
<name>A0ABS7FEK7_9NEIS</name>
<sequence length="396" mass="46395">MFIDFFYALRNAGLPVTLKEFLTLLEALRLHVAFGSLDDFYYLARTALVKDEKHFDRYDQVFGQHFRGLEMALDDLQRAIPEEWLRKQAEKYLSDEEKRRLQALGWDKLMETLRQRLEEQKERHQGGNKWIGTGGTSPFGAFGYHPEGIRIGQNQSRHRRAVKVWDQREFRNFDDQVELGTRNIKLALRRLREFARDGAEEVLDLDATIAATARKAGMLDLRMQRELRNSVKVLVLFDVGGSMDDHIRACEELFSAVKSEFKHLEYFYFHNCVYESVWKDNNRRQSQRFSTWDLIHTFGDDYKLIFVGDASMSPYEIAYPGGSVEHMNEESGETWLKRLLAHFKHAVWLNPLGEEHWQYTQSVAMLRQLMAQRMRPMTLGGLDQAMRDLKKTAARA</sequence>
<evidence type="ECO:0000313" key="1">
    <source>
        <dbReference type="EMBL" id="MBW8288510.1"/>
    </source>
</evidence>
<dbReference type="PANTHER" id="PTHR39338:SF7">
    <property type="entry name" value="BLL6692 PROTEIN"/>
    <property type="match status" value="1"/>
</dbReference>
<evidence type="ECO:0000313" key="2">
    <source>
        <dbReference type="Proteomes" id="UP000711178"/>
    </source>
</evidence>
<dbReference type="EMBL" id="JAHDTB010000010">
    <property type="protein sequence ID" value="MBW8288510.1"/>
    <property type="molecule type" value="Genomic_DNA"/>
</dbReference>
<dbReference type="PANTHER" id="PTHR39338">
    <property type="entry name" value="BLL5662 PROTEIN-RELATED"/>
    <property type="match status" value="1"/>
</dbReference>
<dbReference type="Pfam" id="PF05762">
    <property type="entry name" value="VWA_CoxE"/>
    <property type="match status" value="1"/>
</dbReference>